<dbReference type="SUPFAM" id="SSF88723">
    <property type="entry name" value="PIN domain-like"/>
    <property type="match status" value="1"/>
</dbReference>
<dbReference type="InterPro" id="IPR039018">
    <property type="entry name" value="VapC20-like"/>
</dbReference>
<dbReference type="InterPro" id="IPR002716">
    <property type="entry name" value="PIN_dom"/>
</dbReference>
<accession>A0A0M9AEX1</accession>
<proteinExistence type="predicted"/>
<dbReference type="AlphaFoldDB" id="A0A0M9AEX1"/>
<dbReference type="PANTHER" id="PTHR42188:SF1">
    <property type="entry name" value="23S RRNA-SPECIFIC ENDONUCLEASE VAPC20"/>
    <property type="match status" value="1"/>
</dbReference>
<dbReference type="Proteomes" id="UP000037685">
    <property type="component" value="Unassembled WGS sequence"/>
</dbReference>
<feature type="domain" description="PIN" evidence="1">
    <location>
        <begin position="2"/>
        <end position="85"/>
    </location>
</feature>
<dbReference type="PATRIC" id="fig|271.14.peg.1892"/>
<name>A0A0M9AEX1_THEAQ</name>
<dbReference type="Gene3D" id="3.40.50.1010">
    <property type="entry name" value="5'-nuclease"/>
    <property type="match status" value="1"/>
</dbReference>
<protein>
    <submittedName>
        <fullName evidence="2">Ribonuclease VapC20</fullName>
        <ecNumber evidence="2">3.1.-.-</ecNumber>
    </submittedName>
</protein>
<dbReference type="Pfam" id="PF01850">
    <property type="entry name" value="PIN"/>
    <property type="match status" value="1"/>
</dbReference>
<dbReference type="RefSeq" id="WP_053768148.1">
    <property type="nucleotide sequence ID" value="NZ_LHCI01000106.1"/>
</dbReference>
<dbReference type="GO" id="GO:0004521">
    <property type="term" value="F:RNA endonuclease activity"/>
    <property type="evidence" value="ECO:0007669"/>
    <property type="project" value="InterPro"/>
</dbReference>
<gene>
    <name evidence="2" type="ORF">BVI061214_01821</name>
</gene>
<sequence length="136" mass="15047">MVLVDTSALYALLDRDDAHHREAAQVFAGLLRRRVPLHTHAYGVVESLALAQRRLGMEAARALVHDLLGVVRVAPVDEALHQAALTATLASGRRDVSLVGWASFLFMRHRKMEKAFAYDVHFFGQGLKPVQAEDHG</sequence>
<evidence type="ECO:0000259" key="1">
    <source>
        <dbReference type="Pfam" id="PF01850"/>
    </source>
</evidence>
<organism evidence="2 3">
    <name type="scientific">Thermus aquaticus</name>
    <dbReference type="NCBI Taxonomy" id="271"/>
    <lineage>
        <taxon>Bacteria</taxon>
        <taxon>Thermotogati</taxon>
        <taxon>Deinococcota</taxon>
        <taxon>Deinococci</taxon>
        <taxon>Thermales</taxon>
        <taxon>Thermaceae</taxon>
        <taxon>Thermus</taxon>
    </lineage>
</organism>
<dbReference type="EC" id="3.1.-.-" evidence="2"/>
<dbReference type="InterPro" id="IPR029060">
    <property type="entry name" value="PIN-like_dom_sf"/>
</dbReference>
<dbReference type="PANTHER" id="PTHR42188">
    <property type="entry name" value="23S RRNA-SPECIFIC ENDONUCLEASE VAPC20"/>
    <property type="match status" value="1"/>
</dbReference>
<dbReference type="GO" id="GO:0016787">
    <property type="term" value="F:hydrolase activity"/>
    <property type="evidence" value="ECO:0007669"/>
    <property type="project" value="UniProtKB-KW"/>
</dbReference>
<evidence type="ECO:0000313" key="2">
    <source>
        <dbReference type="EMBL" id="KOX90627.1"/>
    </source>
</evidence>
<dbReference type="EMBL" id="LHCI01000106">
    <property type="protein sequence ID" value="KOX90627.1"/>
    <property type="molecule type" value="Genomic_DNA"/>
</dbReference>
<evidence type="ECO:0000313" key="3">
    <source>
        <dbReference type="Proteomes" id="UP000037685"/>
    </source>
</evidence>
<keyword evidence="2" id="KW-0378">Hydrolase</keyword>
<dbReference type="GO" id="GO:0016075">
    <property type="term" value="P:rRNA catabolic process"/>
    <property type="evidence" value="ECO:0007669"/>
    <property type="project" value="TreeGrafter"/>
</dbReference>
<comment type="caution">
    <text evidence="2">The sequence shown here is derived from an EMBL/GenBank/DDBJ whole genome shotgun (WGS) entry which is preliminary data.</text>
</comment>
<reference evidence="2 3" key="1">
    <citation type="submission" date="2015-07" db="EMBL/GenBank/DDBJ databases">
        <authorList>
            <person name="Noorani M."/>
        </authorList>
    </citation>
    <scope>NUCLEOTIDE SEQUENCE [LARGE SCALE GENOMIC DNA]</scope>
    <source>
        <strain evidence="3">ATCC 25104 / DSM 625 / JCM 10724 / NBRC 103206 / NCIMB 11243 / YT-1</strain>
    </source>
</reference>